<evidence type="ECO:0000256" key="4">
    <source>
        <dbReference type="ARBA" id="ARBA00022475"/>
    </source>
</evidence>
<keyword evidence="12" id="KW-1185">Reference proteome</keyword>
<evidence type="ECO:0000256" key="5">
    <source>
        <dbReference type="ARBA" id="ARBA00023136"/>
    </source>
</evidence>
<evidence type="ECO:0000256" key="1">
    <source>
        <dbReference type="ARBA" id="ARBA00004167"/>
    </source>
</evidence>
<evidence type="ECO:0000313" key="11">
    <source>
        <dbReference type="EMBL" id="QEX20933.1"/>
    </source>
</evidence>
<evidence type="ECO:0000256" key="2">
    <source>
        <dbReference type="ARBA" id="ARBA00004236"/>
    </source>
</evidence>
<dbReference type="Pfam" id="PF15975">
    <property type="entry name" value="Flot"/>
    <property type="match status" value="1"/>
</dbReference>
<keyword evidence="8" id="KW-0812">Transmembrane</keyword>
<evidence type="ECO:0000256" key="6">
    <source>
        <dbReference type="SAM" id="Coils"/>
    </source>
</evidence>
<feature type="domain" description="Flotillin C-terminal" evidence="10">
    <location>
        <begin position="579"/>
        <end position="707"/>
    </location>
</feature>
<evidence type="ECO:0000256" key="8">
    <source>
        <dbReference type="SAM" id="Phobius"/>
    </source>
</evidence>
<comment type="subcellular location">
    <subcellularLocation>
        <location evidence="2">Cell membrane</location>
    </subcellularLocation>
    <subcellularLocation>
        <location evidence="1">Membrane</location>
        <topology evidence="1">Single-pass membrane protein</topology>
    </subcellularLocation>
</comment>
<evidence type="ECO:0000313" key="12">
    <source>
        <dbReference type="Proteomes" id="UP000325797"/>
    </source>
</evidence>
<dbReference type="PANTHER" id="PTHR13806">
    <property type="entry name" value="FLOTILLIN-RELATED"/>
    <property type="match status" value="1"/>
</dbReference>
<dbReference type="InterPro" id="IPR027705">
    <property type="entry name" value="Flotillin_fam"/>
</dbReference>
<dbReference type="CDD" id="cd03399">
    <property type="entry name" value="SPFH_flotillin"/>
    <property type="match status" value="1"/>
</dbReference>
<dbReference type="InterPro" id="IPR036013">
    <property type="entry name" value="Band_7/SPFH_dom_sf"/>
</dbReference>
<dbReference type="GO" id="GO:0005886">
    <property type="term" value="C:plasma membrane"/>
    <property type="evidence" value="ECO:0007669"/>
    <property type="project" value="UniProtKB-SubCell"/>
</dbReference>
<dbReference type="InterPro" id="IPR001107">
    <property type="entry name" value="Band_7"/>
</dbReference>
<evidence type="ECO:0000256" key="7">
    <source>
        <dbReference type="SAM" id="MobiDB-lite"/>
    </source>
</evidence>
<feature type="coiled-coil region" evidence="6">
    <location>
        <begin position="277"/>
        <end position="304"/>
    </location>
</feature>
<dbReference type="OrthoDB" id="9815577at2"/>
<feature type="region of interest" description="Disordered" evidence="7">
    <location>
        <begin position="658"/>
        <end position="681"/>
    </location>
</feature>
<dbReference type="PANTHER" id="PTHR13806:SF31">
    <property type="entry name" value="FLOTILLIN-LIKE PROTEIN 1-RELATED"/>
    <property type="match status" value="1"/>
</dbReference>
<feature type="domain" description="Band 7" evidence="9">
    <location>
        <begin position="45"/>
        <end position="183"/>
    </location>
</feature>
<dbReference type="KEGG" id="hadh:FRZ61_08530"/>
<feature type="transmembrane region" description="Helical" evidence="8">
    <location>
        <begin position="6"/>
        <end position="28"/>
    </location>
</feature>
<sequence length="735" mass="82214">MTGTDAIAIVILATVLIAIGVYLLHWLYRHSSKDRSFVRTGLGGERVVMGGGAFVIPIVHNITRVNMNALPLEIRRVGEQSLITKNKMRVDVIAEFSVRVMPSREAVSIAARTLGDRTMNALELKEIVQSRFMDALSAVAAGMTMEEIHGNRIRFMGEVGTAVGKTLAANGLELENASLTSFNQSDISAFNPANAFDAEGLTQLTEQIEQRRKLRNQIENDTRISIKLKDYEAEQKALEIDRDLEYARIEQVRAIESRKAEQQAAIEEDRSSSAITVQNAKVRAEQEAERVRIAKERLVEAERIAAANEIKTLEIERQRDTDLTEINSRKALETERILRQQEIEAERIENERKVKELEIRSRQDISLKETAAGAEVDRARLEKEKEVESSRIETAKAIEIRAVEKDKEVRISNEQAGAEEERARILRRYSVNLERLRKDEEIDHLEISKNQKLKIAETAAYRSIEDASITATRELDELRIAARKFIDRFEIERQKEVEIVDKERLIEVVNKSIEEAYARAKAAEAWKEQAALEEQIHSAKEEEVAGRMKRIELINASAKTEREAERMVAMAKADKEAKELQAQAEIAEAKAAEVRYAKDAAGNRLLNEAENMRSEASRRSAIYETLVRNLQHIIRETVKPMERIDSIKILQVDGLPGLNSPSESGQAGGAGGSGGGSGSMTDRVVNSAMKYRTQVAFVDGLMKDLGLPIENLGSAGGMSFRNFPATDKGGKDGDD</sequence>
<feature type="coiled-coil region" evidence="6">
    <location>
        <begin position="570"/>
        <end position="597"/>
    </location>
</feature>
<dbReference type="Pfam" id="PF01145">
    <property type="entry name" value="Band_7"/>
    <property type="match status" value="1"/>
</dbReference>
<keyword evidence="6" id="KW-0175">Coiled coil</keyword>
<evidence type="ECO:0000259" key="10">
    <source>
        <dbReference type="Pfam" id="PF15975"/>
    </source>
</evidence>
<feature type="compositionally biased region" description="Gly residues" evidence="7">
    <location>
        <begin position="666"/>
        <end position="678"/>
    </location>
</feature>
<evidence type="ECO:0000259" key="9">
    <source>
        <dbReference type="Pfam" id="PF01145"/>
    </source>
</evidence>
<reference evidence="11 12" key="1">
    <citation type="submission" date="2019-08" db="EMBL/GenBank/DDBJ databases">
        <title>Hyperibacter terrae gen. nov., sp. nov. and Hyperibacter viscosus sp. nov., two new members in the family Rhodospirillaceae isolated from the rhizosphere of Hypericum perforatum.</title>
        <authorList>
            <person name="Noviana Z."/>
        </authorList>
    </citation>
    <scope>NUCLEOTIDE SEQUENCE [LARGE SCALE GENOMIC DNA]</scope>
    <source>
        <strain evidence="11 12">R5959</strain>
    </source>
</reference>
<proteinExistence type="inferred from homology"/>
<dbReference type="AlphaFoldDB" id="A0A5J6MUV1"/>
<organism evidence="11 12">
    <name type="scientific">Hypericibacter adhaerens</name>
    <dbReference type="NCBI Taxonomy" id="2602016"/>
    <lineage>
        <taxon>Bacteria</taxon>
        <taxon>Pseudomonadati</taxon>
        <taxon>Pseudomonadota</taxon>
        <taxon>Alphaproteobacteria</taxon>
        <taxon>Rhodospirillales</taxon>
        <taxon>Dongiaceae</taxon>
        <taxon>Hypericibacter</taxon>
    </lineage>
</organism>
<comment type="similarity">
    <text evidence="3">Belongs to the band 7/mec-2 family. Flotillin subfamily.</text>
</comment>
<feature type="region of interest" description="Disordered" evidence="7">
    <location>
        <begin position="712"/>
        <end position="735"/>
    </location>
</feature>
<keyword evidence="4" id="KW-1003">Cell membrane</keyword>
<accession>A0A5J6MUV1</accession>
<dbReference type="Proteomes" id="UP000325797">
    <property type="component" value="Chromosome"/>
</dbReference>
<name>A0A5J6MUV1_9PROT</name>
<dbReference type="RefSeq" id="WP_151115132.1">
    <property type="nucleotide sequence ID" value="NZ_CP042582.1"/>
</dbReference>
<dbReference type="SUPFAM" id="SSF117892">
    <property type="entry name" value="Band 7/SPFH domain"/>
    <property type="match status" value="1"/>
</dbReference>
<gene>
    <name evidence="11" type="ORF">FRZ61_08530</name>
</gene>
<protein>
    <recommendedName>
        <fullName evidence="13">Flotillin family protein</fullName>
    </recommendedName>
</protein>
<dbReference type="EMBL" id="CP042582">
    <property type="protein sequence ID" value="QEX20933.1"/>
    <property type="molecule type" value="Genomic_DNA"/>
</dbReference>
<feature type="coiled-coil region" evidence="6">
    <location>
        <begin position="331"/>
        <end position="398"/>
    </location>
</feature>
<dbReference type="Gene3D" id="3.30.479.30">
    <property type="entry name" value="Band 7 domain"/>
    <property type="match status" value="1"/>
</dbReference>
<keyword evidence="8" id="KW-1133">Transmembrane helix</keyword>
<evidence type="ECO:0008006" key="13">
    <source>
        <dbReference type="Google" id="ProtNLM"/>
    </source>
</evidence>
<evidence type="ECO:0000256" key="3">
    <source>
        <dbReference type="ARBA" id="ARBA00007161"/>
    </source>
</evidence>
<dbReference type="InterPro" id="IPR031905">
    <property type="entry name" value="Flotillin_C"/>
</dbReference>
<keyword evidence="5 8" id="KW-0472">Membrane</keyword>